<dbReference type="Proteomes" id="UP000195321">
    <property type="component" value="Unassembled WGS sequence"/>
</dbReference>
<dbReference type="Gene3D" id="1.20.1270.90">
    <property type="entry name" value="AF1782-like"/>
    <property type="match status" value="2"/>
</dbReference>
<dbReference type="InterPro" id="IPR013320">
    <property type="entry name" value="ConA-like_dom_sf"/>
</dbReference>
<dbReference type="Pfam" id="PF13385">
    <property type="entry name" value="Laminin_G_3"/>
    <property type="match status" value="1"/>
</dbReference>
<evidence type="ECO:0000313" key="3">
    <source>
        <dbReference type="Proteomes" id="UP000195321"/>
    </source>
</evidence>
<gene>
    <name evidence="2" type="ORF">BW425_27180</name>
</gene>
<evidence type="ECO:0000313" key="2">
    <source>
        <dbReference type="EMBL" id="OUM45843.1"/>
    </source>
</evidence>
<dbReference type="EMBL" id="MWPX01000089">
    <property type="protein sequence ID" value="OUM45843.1"/>
    <property type="molecule type" value="Genomic_DNA"/>
</dbReference>
<dbReference type="GO" id="GO:0016787">
    <property type="term" value="F:hydrolase activity"/>
    <property type="evidence" value="ECO:0007669"/>
    <property type="project" value="InterPro"/>
</dbReference>
<feature type="domain" description="Calcineurin-like phosphoesterase" evidence="1">
    <location>
        <begin position="52"/>
        <end position="244"/>
    </location>
</feature>
<dbReference type="PANTHER" id="PTHR43143">
    <property type="entry name" value="METALLOPHOSPHOESTERASE, CALCINEURIN SUPERFAMILY"/>
    <property type="match status" value="1"/>
</dbReference>
<dbReference type="PANTHER" id="PTHR43143:SF1">
    <property type="entry name" value="SERINE_THREONINE-PROTEIN PHOSPHATASE CPPED1"/>
    <property type="match status" value="1"/>
</dbReference>
<dbReference type="InterPro" id="IPR051918">
    <property type="entry name" value="STPP_CPPED1"/>
</dbReference>
<evidence type="ECO:0000259" key="1">
    <source>
        <dbReference type="Pfam" id="PF00149"/>
    </source>
</evidence>
<dbReference type="InterPro" id="IPR013783">
    <property type="entry name" value="Ig-like_fold"/>
</dbReference>
<dbReference type="Gene3D" id="2.60.120.200">
    <property type="match status" value="1"/>
</dbReference>
<comment type="caution">
    <text evidence="2">The sequence shown here is derived from an EMBL/GenBank/DDBJ whole genome shotgun (WGS) entry which is preliminary data.</text>
</comment>
<organism evidence="2 3">
    <name type="scientific">Bacillus pseudomycoides</name>
    <dbReference type="NCBI Taxonomy" id="64104"/>
    <lineage>
        <taxon>Bacteria</taxon>
        <taxon>Bacillati</taxon>
        <taxon>Bacillota</taxon>
        <taxon>Bacilli</taxon>
        <taxon>Bacillales</taxon>
        <taxon>Bacillaceae</taxon>
        <taxon>Bacillus</taxon>
        <taxon>Bacillus cereus group</taxon>
    </lineage>
</organism>
<accession>A0A1Y3MFA1</accession>
<dbReference type="InterPro" id="IPR029052">
    <property type="entry name" value="Metallo-depent_PP-like"/>
</dbReference>
<proteinExistence type="predicted"/>
<dbReference type="SUPFAM" id="SSF56300">
    <property type="entry name" value="Metallo-dependent phosphatases"/>
    <property type="match status" value="1"/>
</dbReference>
<sequence>MIKKMLCKVKDLIGFLAVFFLVFTSFSWTSFAETKEEKTEKESSEKKIVFPVLSDVHIKNSGTDDTFRFQRALQQLNEVAPRQDAFVVVGDFTDSGSTQQYDRFFQTYKQYGNQNATAMYTLGNHDYWNGLLAHDAQKRFLKKTGMESIYYHKVVKGYHFLVMSPENRVTHGYYSDTQINWLKQELVKAKLADPNKPIFVFLHQQIKGTVYGSHEWGTNDSAKINEVLKEYPQAVTFSGHSHYPLDDPRSIHQKDFTSVGTSSVSYMEVESGKVQGNIPPGAETLSQGLLVEVDDQKVTIHRRDFHTNSWTGEPWVVELPAKKESFKYTEDRDKEKPTFSQDAKLKLSNITETSVTATFPQAVDNLLVHSYRLQAKEKATGKVKNQILAFSEFYRDPVPKELTFTLGGLEINMEYNIEVTALDSFGNESSAPLREEFETNTEVIDPNAKVPKADVFDVNFLDGTFKDYSSFGANGSVKGNVAIEYEKPLKKHVMKLSGRNNTYGYIPFSNEQKEKVKDSFTLEAVFSMNQIRNQAIMENTESGGIGFESTGSGYVELWAHIGGSYKRIGVQLEANKTYHLTGTYNGSELAVYVDGKKVNSQRVTGKVYHPNVPFAIGADPTSSGNGDVPLNGKVTLARLYSKALTPSEVKAAYNEFNNRIKIEEIHNLYEEMNKVNETLAGTYEFGEKPGQYSQKAFAALQKAYNGAKETFERMMVTKEEIVTMYQSLQTAHQTFLHSKVAEEKPQTAKEKLQVKINRAKDFLTKIQVGTEVGQYMNEPVKALEQKIQVAEAAVRDQNMTDQRADSMQRTLEDATVLVENSINK</sequence>
<dbReference type="InterPro" id="IPR003961">
    <property type="entry name" value="FN3_dom"/>
</dbReference>
<dbReference type="SUPFAM" id="SSF49265">
    <property type="entry name" value="Fibronectin type III"/>
    <property type="match status" value="1"/>
</dbReference>
<dbReference type="Gene3D" id="3.60.21.10">
    <property type="match status" value="1"/>
</dbReference>
<dbReference type="RefSeq" id="WP_088094723.1">
    <property type="nucleotide sequence ID" value="NZ_JBEUTC010000024.1"/>
</dbReference>
<dbReference type="InterPro" id="IPR036116">
    <property type="entry name" value="FN3_sf"/>
</dbReference>
<dbReference type="AlphaFoldDB" id="A0A1Y3MFA1"/>
<dbReference type="InterPro" id="IPR004843">
    <property type="entry name" value="Calcineurin-like_PHP"/>
</dbReference>
<reference evidence="2 3" key="1">
    <citation type="submission" date="2017-02" db="EMBL/GenBank/DDBJ databases">
        <title>Bacillus pseudomycoides isolate FSL K6-0042.</title>
        <authorList>
            <person name="Kovac J."/>
        </authorList>
    </citation>
    <scope>NUCLEOTIDE SEQUENCE [LARGE SCALE GENOMIC DNA]</scope>
    <source>
        <strain evidence="2 3">FSL K6-0042</strain>
    </source>
</reference>
<dbReference type="Pfam" id="PF00149">
    <property type="entry name" value="Metallophos"/>
    <property type="match status" value="1"/>
</dbReference>
<dbReference type="CDD" id="cd00063">
    <property type="entry name" value="FN3"/>
    <property type="match status" value="1"/>
</dbReference>
<dbReference type="SUPFAM" id="SSF49899">
    <property type="entry name" value="Concanavalin A-like lectins/glucanases"/>
    <property type="match status" value="1"/>
</dbReference>
<protein>
    <submittedName>
        <fullName evidence="2">Acid phosphatase</fullName>
    </submittedName>
</protein>
<dbReference type="Gene3D" id="2.60.40.10">
    <property type="entry name" value="Immunoglobulins"/>
    <property type="match status" value="1"/>
</dbReference>
<name>A0A1Y3MFA1_9BACI</name>